<dbReference type="InterPro" id="IPR002575">
    <property type="entry name" value="Aminoglycoside_PTrfase"/>
</dbReference>
<dbReference type="InterPro" id="IPR011009">
    <property type="entry name" value="Kinase-like_dom_sf"/>
</dbReference>
<dbReference type="Gene3D" id="3.30.200.20">
    <property type="entry name" value="Phosphorylase Kinase, domain 1"/>
    <property type="match status" value="1"/>
</dbReference>
<dbReference type="Pfam" id="PF01636">
    <property type="entry name" value="APH"/>
    <property type="match status" value="1"/>
</dbReference>
<gene>
    <name evidence="2" type="ORF">SCLTRI_LOCUS1192</name>
</gene>
<dbReference type="SUPFAM" id="SSF56112">
    <property type="entry name" value="Protein kinase-like (PK-like)"/>
    <property type="match status" value="1"/>
</dbReference>
<dbReference type="AlphaFoldDB" id="A0A8H2ZM06"/>
<dbReference type="InterPro" id="IPR051678">
    <property type="entry name" value="AGP_Transferase"/>
</dbReference>
<sequence length="226" mass="25606">MLKLWKSKSFYLESIKIDALAKRASLLRNLSCVVIPTDLNSLLTVMGNVNLHLKLQFSDGVRWIARIKRQNVTTPLKPVQKLVIESEVATYPFLQSTQVPAPRVFDFCASSDNTVGVPYILMEKVPGRPFSKCAPTVEQRNRVMKQTALFYNELYRHPFKTMGSLHLQDSEPGYFIGPLTSELLSDSSDNIESLKTLGPFQDAAHYYDQIIARILYMITDGVLYTP</sequence>
<name>A0A8H2ZM06_9HELO</name>
<reference evidence="2" key="1">
    <citation type="submission" date="2020-10" db="EMBL/GenBank/DDBJ databases">
        <authorList>
            <person name="Kusch S."/>
        </authorList>
    </citation>
    <scope>NUCLEOTIDE SEQUENCE</scope>
    <source>
        <strain evidence="2">SwB9</strain>
    </source>
</reference>
<organism evidence="2 3">
    <name type="scientific">Sclerotinia trifoliorum</name>
    <dbReference type="NCBI Taxonomy" id="28548"/>
    <lineage>
        <taxon>Eukaryota</taxon>
        <taxon>Fungi</taxon>
        <taxon>Dikarya</taxon>
        <taxon>Ascomycota</taxon>
        <taxon>Pezizomycotina</taxon>
        <taxon>Leotiomycetes</taxon>
        <taxon>Helotiales</taxon>
        <taxon>Sclerotiniaceae</taxon>
        <taxon>Sclerotinia</taxon>
    </lineage>
</organism>
<dbReference type="PANTHER" id="PTHR21310:SF15">
    <property type="entry name" value="AMINOGLYCOSIDE PHOSPHOTRANSFERASE DOMAIN-CONTAINING PROTEIN"/>
    <property type="match status" value="1"/>
</dbReference>
<proteinExistence type="predicted"/>
<protein>
    <submittedName>
        <fullName evidence="2">Bd1657ca-8f3e-4fc2-a000-08e7acd9b5d7-CDS</fullName>
    </submittedName>
</protein>
<comment type="caution">
    <text evidence="2">The sequence shown here is derived from an EMBL/GenBank/DDBJ whole genome shotgun (WGS) entry which is preliminary data.</text>
</comment>
<dbReference type="EMBL" id="CAJHIA010000006">
    <property type="protein sequence ID" value="CAD6441401.1"/>
    <property type="molecule type" value="Genomic_DNA"/>
</dbReference>
<evidence type="ECO:0000259" key="1">
    <source>
        <dbReference type="Pfam" id="PF01636"/>
    </source>
</evidence>
<accession>A0A8H2ZM06</accession>
<evidence type="ECO:0000313" key="2">
    <source>
        <dbReference type="EMBL" id="CAD6441401.1"/>
    </source>
</evidence>
<evidence type="ECO:0000313" key="3">
    <source>
        <dbReference type="Proteomes" id="UP000624404"/>
    </source>
</evidence>
<dbReference type="OrthoDB" id="5327538at2759"/>
<keyword evidence="3" id="KW-1185">Reference proteome</keyword>
<dbReference type="PANTHER" id="PTHR21310">
    <property type="entry name" value="AMINOGLYCOSIDE PHOSPHOTRANSFERASE-RELATED-RELATED"/>
    <property type="match status" value="1"/>
</dbReference>
<dbReference type="Proteomes" id="UP000624404">
    <property type="component" value="Unassembled WGS sequence"/>
</dbReference>
<feature type="domain" description="Aminoglycoside phosphotransferase" evidence="1">
    <location>
        <begin position="79"/>
        <end position="162"/>
    </location>
</feature>